<dbReference type="CDD" id="cd00075">
    <property type="entry name" value="HATPase"/>
    <property type="match status" value="1"/>
</dbReference>
<dbReference type="Pfam" id="PF02518">
    <property type="entry name" value="HATPase_c"/>
    <property type="match status" value="1"/>
</dbReference>
<dbReference type="SUPFAM" id="SSF52172">
    <property type="entry name" value="CheY-like"/>
    <property type="match status" value="1"/>
</dbReference>
<accession>A0A934NF81</accession>
<dbReference type="SUPFAM" id="SSF47384">
    <property type="entry name" value="Homodimeric domain of signal transducing histidine kinase"/>
    <property type="match status" value="1"/>
</dbReference>
<dbReference type="EMBL" id="JAEKNN010000009">
    <property type="protein sequence ID" value="MBJ7608255.1"/>
    <property type="molecule type" value="Genomic_DNA"/>
</dbReference>
<evidence type="ECO:0000256" key="5">
    <source>
        <dbReference type="ARBA" id="ARBA00022777"/>
    </source>
</evidence>
<dbReference type="SMART" id="SM00448">
    <property type="entry name" value="REC"/>
    <property type="match status" value="1"/>
</dbReference>
<dbReference type="GO" id="GO:0000155">
    <property type="term" value="F:phosphorelay sensor kinase activity"/>
    <property type="evidence" value="ECO:0007669"/>
    <property type="project" value="InterPro"/>
</dbReference>
<dbReference type="Pfam" id="PF01590">
    <property type="entry name" value="GAF"/>
    <property type="match status" value="1"/>
</dbReference>
<evidence type="ECO:0000256" key="6">
    <source>
        <dbReference type="ARBA" id="ARBA00023012"/>
    </source>
</evidence>
<dbReference type="PANTHER" id="PTHR43047:SF72">
    <property type="entry name" value="OSMOSENSING HISTIDINE PROTEIN KINASE SLN1"/>
    <property type="match status" value="1"/>
</dbReference>
<keyword evidence="3 7" id="KW-0597">Phosphoprotein</keyword>
<dbReference type="Gene3D" id="3.40.50.2300">
    <property type="match status" value="1"/>
</dbReference>
<feature type="domain" description="Response regulatory" evidence="9">
    <location>
        <begin position="457"/>
        <end position="575"/>
    </location>
</feature>
<keyword evidence="6" id="KW-0902">Two-component regulatory system</keyword>
<sequence>MTESDTSERRRIEAELERRNAFLQLLQVVSTAANGAPTSLTHALQTTVDEVCSQTGWTIGHVLLPRQDGGEGLVSGGIWHVDDLAHLDAIRHRHDGVSFAPNVGVPGRVFASGTPEHIADVRTLSADDADRVRCALIDAERMRAVAGFPIIVGDEVCAVLEFFSETPFEADRILLDVMVQVGMVLGRIVERTRYEAALRDAREVAEAASAAKSEFLSRMSHELRTPLTAVLGYAELLSLTSLPVLERGYVAAIEKGGGHLLDLINDVLDVARLDRGELRLSMEPVDVAGIIVDATGLLQPLAVSHNVALKTQFRGAERCFALSDNQALRQAMLNLIANAIKYNRQGGEVVVSVVAAPDTVQIDVADTGEGIAAADLDSIFVPFERLGAARAVEGTGLGLGISRRLVEAMGGTLQVHSELGSGTTFSVVLAATERSMGDHTATSALTSPGPTVGRGHKVLYVEDNIVNIELMQSFFTRLRPGIELVSTMLGELAVDLAREHAPDLILLDVNLPDIEGGEVIRRLNLSARTRSIPVVMVSADAIPGGIDSFLAAGAAGYITKPIQVARLLEFVDRATRGARPDDGHEIVGRLPHARKRAVTLGASPAGRA</sequence>
<dbReference type="InterPro" id="IPR001789">
    <property type="entry name" value="Sig_transdc_resp-reg_receiver"/>
</dbReference>
<comment type="caution">
    <text evidence="10">The sequence shown here is derived from an EMBL/GenBank/DDBJ whole genome shotgun (WGS) entry which is preliminary data.</text>
</comment>
<dbReference type="SMART" id="SM00065">
    <property type="entry name" value="GAF"/>
    <property type="match status" value="1"/>
</dbReference>
<dbReference type="CDD" id="cd00082">
    <property type="entry name" value="HisKA"/>
    <property type="match status" value="1"/>
</dbReference>
<dbReference type="Pfam" id="PF00512">
    <property type="entry name" value="HisKA"/>
    <property type="match status" value="1"/>
</dbReference>
<comment type="catalytic activity">
    <reaction evidence="1">
        <text>ATP + protein L-histidine = ADP + protein N-phospho-L-histidine.</text>
        <dbReference type="EC" id="2.7.13.3"/>
    </reaction>
</comment>
<dbReference type="InterPro" id="IPR005467">
    <property type="entry name" value="His_kinase_dom"/>
</dbReference>
<organism evidence="10 11">
    <name type="scientific">Candidatus Amunia macphersoniae</name>
    <dbReference type="NCBI Taxonomy" id="3127014"/>
    <lineage>
        <taxon>Bacteria</taxon>
        <taxon>Bacillati</taxon>
        <taxon>Candidatus Dormiibacterota</taxon>
        <taxon>Candidatus Dormibacteria</taxon>
        <taxon>Candidatus Aeolococcales</taxon>
        <taxon>Candidatus Aeolococcaceae</taxon>
        <taxon>Candidatus Amunia</taxon>
    </lineage>
</organism>
<dbReference type="GO" id="GO:0009927">
    <property type="term" value="F:histidine phosphotransfer kinase activity"/>
    <property type="evidence" value="ECO:0007669"/>
    <property type="project" value="TreeGrafter"/>
</dbReference>
<dbReference type="Gene3D" id="1.10.287.130">
    <property type="match status" value="1"/>
</dbReference>
<proteinExistence type="predicted"/>
<feature type="modified residue" description="4-aspartylphosphate" evidence="7">
    <location>
        <position position="508"/>
    </location>
</feature>
<reference evidence="10 11" key="1">
    <citation type="submission" date="2020-10" db="EMBL/GenBank/DDBJ databases">
        <title>Ca. Dormibacterota MAGs.</title>
        <authorList>
            <person name="Montgomery K."/>
        </authorList>
    </citation>
    <scope>NUCLEOTIDE SEQUENCE [LARGE SCALE GENOMIC DNA]</scope>
    <source>
        <strain evidence="10">Mitchell_Peninsula_5</strain>
    </source>
</reference>
<dbReference type="InterPro" id="IPR003594">
    <property type="entry name" value="HATPase_dom"/>
</dbReference>
<evidence type="ECO:0000313" key="11">
    <source>
        <dbReference type="Proteomes" id="UP000614410"/>
    </source>
</evidence>
<dbReference type="InterPro" id="IPR036890">
    <property type="entry name" value="HATPase_C_sf"/>
</dbReference>
<dbReference type="PRINTS" id="PR00344">
    <property type="entry name" value="BCTRLSENSOR"/>
</dbReference>
<evidence type="ECO:0000256" key="2">
    <source>
        <dbReference type="ARBA" id="ARBA00012438"/>
    </source>
</evidence>
<dbReference type="EC" id="2.7.13.3" evidence="2"/>
<dbReference type="FunFam" id="3.30.565.10:FF:000006">
    <property type="entry name" value="Sensor histidine kinase WalK"/>
    <property type="match status" value="1"/>
</dbReference>
<dbReference type="Gene3D" id="3.30.450.40">
    <property type="match status" value="1"/>
</dbReference>
<dbReference type="InterPro" id="IPR004358">
    <property type="entry name" value="Sig_transdc_His_kin-like_C"/>
</dbReference>
<dbReference type="Pfam" id="PF00072">
    <property type="entry name" value="Response_reg"/>
    <property type="match status" value="1"/>
</dbReference>
<feature type="domain" description="Histidine kinase" evidence="8">
    <location>
        <begin position="218"/>
        <end position="433"/>
    </location>
</feature>
<dbReference type="InterPro" id="IPR036097">
    <property type="entry name" value="HisK_dim/P_sf"/>
</dbReference>
<evidence type="ECO:0000256" key="1">
    <source>
        <dbReference type="ARBA" id="ARBA00000085"/>
    </source>
</evidence>
<dbReference type="GO" id="GO:0005886">
    <property type="term" value="C:plasma membrane"/>
    <property type="evidence" value="ECO:0007669"/>
    <property type="project" value="TreeGrafter"/>
</dbReference>
<dbReference type="AlphaFoldDB" id="A0A934NF81"/>
<evidence type="ECO:0000259" key="8">
    <source>
        <dbReference type="PROSITE" id="PS50109"/>
    </source>
</evidence>
<dbReference type="PANTHER" id="PTHR43047">
    <property type="entry name" value="TWO-COMPONENT HISTIDINE PROTEIN KINASE"/>
    <property type="match status" value="1"/>
</dbReference>
<dbReference type="SUPFAM" id="SSF55874">
    <property type="entry name" value="ATPase domain of HSP90 chaperone/DNA topoisomerase II/histidine kinase"/>
    <property type="match status" value="1"/>
</dbReference>
<dbReference type="InterPro" id="IPR011006">
    <property type="entry name" value="CheY-like_superfamily"/>
</dbReference>
<keyword evidence="5" id="KW-0418">Kinase</keyword>
<keyword evidence="4" id="KW-0808">Transferase</keyword>
<dbReference type="PROSITE" id="PS50109">
    <property type="entry name" value="HIS_KIN"/>
    <property type="match status" value="1"/>
</dbReference>
<dbReference type="PROSITE" id="PS50110">
    <property type="entry name" value="RESPONSE_REGULATORY"/>
    <property type="match status" value="1"/>
</dbReference>
<evidence type="ECO:0000256" key="3">
    <source>
        <dbReference type="ARBA" id="ARBA00022553"/>
    </source>
</evidence>
<evidence type="ECO:0000256" key="7">
    <source>
        <dbReference type="PROSITE-ProRule" id="PRU00169"/>
    </source>
</evidence>
<dbReference type="InterPro" id="IPR029016">
    <property type="entry name" value="GAF-like_dom_sf"/>
</dbReference>
<dbReference type="SUPFAM" id="SSF55781">
    <property type="entry name" value="GAF domain-like"/>
    <property type="match status" value="1"/>
</dbReference>
<dbReference type="SMART" id="SM00387">
    <property type="entry name" value="HATPase_c"/>
    <property type="match status" value="1"/>
</dbReference>
<dbReference type="InterPro" id="IPR003661">
    <property type="entry name" value="HisK_dim/P_dom"/>
</dbReference>
<name>A0A934NF81_9BACT</name>
<gene>
    <name evidence="10" type="ORF">JF887_02330</name>
</gene>
<dbReference type="SMART" id="SM00388">
    <property type="entry name" value="HisKA"/>
    <property type="match status" value="1"/>
</dbReference>
<dbReference type="Gene3D" id="3.30.565.10">
    <property type="entry name" value="Histidine kinase-like ATPase, C-terminal domain"/>
    <property type="match status" value="1"/>
</dbReference>
<dbReference type="Proteomes" id="UP000614410">
    <property type="component" value="Unassembled WGS sequence"/>
</dbReference>
<evidence type="ECO:0000256" key="4">
    <source>
        <dbReference type="ARBA" id="ARBA00022679"/>
    </source>
</evidence>
<dbReference type="InterPro" id="IPR003018">
    <property type="entry name" value="GAF"/>
</dbReference>
<evidence type="ECO:0000313" key="10">
    <source>
        <dbReference type="EMBL" id="MBJ7608255.1"/>
    </source>
</evidence>
<evidence type="ECO:0000259" key="9">
    <source>
        <dbReference type="PROSITE" id="PS50110"/>
    </source>
</evidence>
<protein>
    <recommendedName>
        <fullName evidence="2">histidine kinase</fullName>
        <ecNumber evidence="2">2.7.13.3</ecNumber>
    </recommendedName>
</protein>